<reference evidence="1 2" key="2">
    <citation type="journal article" date="2022" name="Mol. Ecol. Resour.">
        <title>The genomes of chicory, endive, great burdock and yacon provide insights into Asteraceae paleo-polyploidization history and plant inulin production.</title>
        <authorList>
            <person name="Fan W."/>
            <person name="Wang S."/>
            <person name="Wang H."/>
            <person name="Wang A."/>
            <person name="Jiang F."/>
            <person name="Liu H."/>
            <person name="Zhao H."/>
            <person name="Xu D."/>
            <person name="Zhang Y."/>
        </authorList>
    </citation>
    <scope>NUCLEOTIDE SEQUENCE [LARGE SCALE GENOMIC DNA]</scope>
    <source>
        <strain evidence="2">cv. Yunnan</strain>
        <tissue evidence="1">Leaves</tissue>
    </source>
</reference>
<evidence type="ECO:0000313" key="1">
    <source>
        <dbReference type="EMBL" id="KAI3762686.1"/>
    </source>
</evidence>
<name>A0ACB9EW71_9ASTR</name>
<protein>
    <submittedName>
        <fullName evidence="1">Uncharacterized protein</fullName>
    </submittedName>
</protein>
<reference evidence="2" key="1">
    <citation type="journal article" date="2022" name="Mol. Ecol. Resour.">
        <title>The genomes of chicory, endive, great burdock and yacon provide insights into Asteraceae palaeo-polyploidization history and plant inulin production.</title>
        <authorList>
            <person name="Fan W."/>
            <person name="Wang S."/>
            <person name="Wang H."/>
            <person name="Wang A."/>
            <person name="Jiang F."/>
            <person name="Liu H."/>
            <person name="Zhao H."/>
            <person name="Xu D."/>
            <person name="Zhang Y."/>
        </authorList>
    </citation>
    <scope>NUCLEOTIDE SEQUENCE [LARGE SCALE GENOMIC DNA]</scope>
    <source>
        <strain evidence="2">cv. Yunnan</strain>
    </source>
</reference>
<organism evidence="1 2">
    <name type="scientific">Smallanthus sonchifolius</name>
    <dbReference type="NCBI Taxonomy" id="185202"/>
    <lineage>
        <taxon>Eukaryota</taxon>
        <taxon>Viridiplantae</taxon>
        <taxon>Streptophyta</taxon>
        <taxon>Embryophyta</taxon>
        <taxon>Tracheophyta</taxon>
        <taxon>Spermatophyta</taxon>
        <taxon>Magnoliopsida</taxon>
        <taxon>eudicotyledons</taxon>
        <taxon>Gunneridae</taxon>
        <taxon>Pentapetalae</taxon>
        <taxon>asterids</taxon>
        <taxon>campanulids</taxon>
        <taxon>Asterales</taxon>
        <taxon>Asteraceae</taxon>
        <taxon>Asteroideae</taxon>
        <taxon>Heliantheae alliance</taxon>
        <taxon>Millerieae</taxon>
        <taxon>Smallanthus</taxon>
    </lineage>
</organism>
<evidence type="ECO:0000313" key="2">
    <source>
        <dbReference type="Proteomes" id="UP001056120"/>
    </source>
</evidence>
<proteinExistence type="predicted"/>
<accession>A0ACB9EW71</accession>
<comment type="caution">
    <text evidence="1">The sequence shown here is derived from an EMBL/GenBank/DDBJ whole genome shotgun (WGS) entry which is preliminary data.</text>
</comment>
<dbReference type="Proteomes" id="UP001056120">
    <property type="component" value="Linkage Group LG17"/>
</dbReference>
<sequence length="429" mass="49264">MRELRTKLPTFWRCDECDRNKVVLPKRTDKEQKTQKISTLMKRSPLVIEGQNKSYIASQFNFKEKWVDKGKTKYLSCDEAVKLSSGSMKINHTPRKEFHSGQGMSKSMSPPHVFQQSPGSKGETVHEKKAEPLQNRGSATQPVNSAISSRRVERINPEREMNTSKNELLSSKKEADIIRHIEVPKVLKKLEKTETSGCKNAADVEAGRSDAVTPNLTCGLPVSEMRDPFIPSLNYYWKGWLYIPNGSRKFNGAFKAHPPSRTNCKVYETVKKMPETIHFELVPDHEIRMEIFPADRDDIGLYFIPIFERSEDYRSIIDFISSQNLVMKGYVDGVELLVLSSRVLPSHCQEFQGNYFLWGVFRRRKTVKKVADKRPSMEANREPYGDVPPGFKKICMPKREPCDDVPRGFKICNRKHEPCDDVPPGFKKM</sequence>
<gene>
    <name evidence="1" type="ORF">L1987_53126</name>
</gene>
<keyword evidence="2" id="KW-1185">Reference proteome</keyword>
<dbReference type="EMBL" id="CM042034">
    <property type="protein sequence ID" value="KAI3762686.1"/>
    <property type="molecule type" value="Genomic_DNA"/>
</dbReference>